<evidence type="ECO:0000256" key="4">
    <source>
        <dbReference type="ARBA" id="ARBA00014881"/>
    </source>
</evidence>
<sequence>MLSDFCLRILTWLPDSQSKLLAHFMREKMQPRVDHFEYHLSIVCKHLSAIYEKEENWKEAANLLASIPAESYYRFTVDVELELNMKIARLYMEDDDPLLADPYVKKAAVLQSETTNNDLHLNYKVCYARMLNFRLKFVEAALEYYELSNCPSFGENERLIALQNALVCTILSFSGNNRTQLLKLLSNDERCKRLIRLTTLEKLCMVRLIKPNEIEEIETMLMPHQKVITNYGTTLLIEAIAEHNIQSIRILHKNIKIESFANLLGFDPYEAKLIAERMISEGRIEGSIDETNGLITFNTQKPDRLQSFQKNMESMNTHLNRMNEVLLANSSVQKVEDDQTDV</sequence>
<keyword evidence="5" id="KW-0963">Cytoplasm</keyword>
<dbReference type="PANTHER" id="PTHR10855:SF2">
    <property type="entry name" value="COP9 SIGNALOSOME COMPLEX SUBUNIT 4"/>
    <property type="match status" value="1"/>
</dbReference>
<dbReference type="InterPro" id="IPR040134">
    <property type="entry name" value="PSMD12/CSN4"/>
</dbReference>
<gene>
    <name evidence="9" type="ORF">MEUPH1_LOCUS26193</name>
</gene>
<dbReference type="InterPro" id="IPR036390">
    <property type="entry name" value="WH_DNA-bd_sf"/>
</dbReference>
<dbReference type="PANTHER" id="PTHR10855">
    <property type="entry name" value="26S PROTEASOME NON-ATPASE REGULATORY SUBUNIT 12/COP9 SIGNALOSOME COMPLEX SUBUNIT 4"/>
    <property type="match status" value="1"/>
</dbReference>
<dbReference type="SUPFAM" id="SSF46785">
    <property type="entry name" value="Winged helix' DNA-binding domain"/>
    <property type="match status" value="1"/>
</dbReference>
<dbReference type="InterPro" id="IPR036388">
    <property type="entry name" value="WH-like_DNA-bd_sf"/>
</dbReference>
<dbReference type="SMART" id="SM00088">
    <property type="entry name" value="PINT"/>
    <property type="match status" value="1"/>
</dbReference>
<comment type="caution">
    <text evidence="9">The sequence shown here is derived from an EMBL/GenBank/DDBJ whole genome shotgun (WGS) entry which is preliminary data.</text>
</comment>
<dbReference type="Pfam" id="PF22241">
    <property type="entry name" value="PSMD12-CSN4_N"/>
    <property type="match status" value="1"/>
</dbReference>
<evidence type="ECO:0000256" key="5">
    <source>
        <dbReference type="ARBA" id="ARBA00022490"/>
    </source>
</evidence>
<dbReference type="AlphaFoldDB" id="A0AAV0XUT7"/>
<dbReference type="Gene3D" id="1.10.10.10">
    <property type="entry name" value="Winged helix-like DNA-binding domain superfamily/Winged helix DNA-binding domain"/>
    <property type="match status" value="1"/>
</dbReference>
<evidence type="ECO:0000256" key="6">
    <source>
        <dbReference type="ARBA" id="ARBA00022790"/>
    </source>
</evidence>
<dbReference type="GO" id="GO:0005829">
    <property type="term" value="C:cytosol"/>
    <property type="evidence" value="ECO:0007669"/>
    <property type="project" value="TreeGrafter"/>
</dbReference>
<accession>A0AAV0XUT7</accession>
<comment type="subcellular location">
    <subcellularLocation>
        <location evidence="2">Cytoplasm</location>
    </subcellularLocation>
    <subcellularLocation>
        <location evidence="1">Nucleus</location>
    </subcellularLocation>
</comment>
<keyword evidence="10" id="KW-1185">Reference proteome</keyword>
<dbReference type="GO" id="GO:0008180">
    <property type="term" value="C:COP9 signalosome"/>
    <property type="evidence" value="ECO:0007669"/>
    <property type="project" value="UniProtKB-KW"/>
</dbReference>
<name>A0AAV0XUT7_9HEMI</name>
<evidence type="ECO:0000313" key="10">
    <source>
        <dbReference type="Proteomes" id="UP001160148"/>
    </source>
</evidence>
<evidence type="ECO:0000256" key="7">
    <source>
        <dbReference type="ARBA" id="ARBA00023242"/>
    </source>
</evidence>
<dbReference type="Proteomes" id="UP001160148">
    <property type="component" value="Unassembled WGS sequence"/>
</dbReference>
<organism evidence="9 10">
    <name type="scientific">Macrosiphum euphorbiae</name>
    <name type="common">potato aphid</name>
    <dbReference type="NCBI Taxonomy" id="13131"/>
    <lineage>
        <taxon>Eukaryota</taxon>
        <taxon>Metazoa</taxon>
        <taxon>Ecdysozoa</taxon>
        <taxon>Arthropoda</taxon>
        <taxon>Hexapoda</taxon>
        <taxon>Insecta</taxon>
        <taxon>Pterygota</taxon>
        <taxon>Neoptera</taxon>
        <taxon>Paraneoptera</taxon>
        <taxon>Hemiptera</taxon>
        <taxon>Sternorrhyncha</taxon>
        <taxon>Aphidomorpha</taxon>
        <taxon>Aphidoidea</taxon>
        <taxon>Aphididae</taxon>
        <taxon>Macrosiphini</taxon>
        <taxon>Macrosiphum</taxon>
    </lineage>
</organism>
<evidence type="ECO:0000259" key="8">
    <source>
        <dbReference type="PROSITE" id="PS50250"/>
    </source>
</evidence>
<evidence type="ECO:0000256" key="3">
    <source>
        <dbReference type="ARBA" id="ARBA00010417"/>
    </source>
</evidence>
<dbReference type="Pfam" id="PF01399">
    <property type="entry name" value="PCI"/>
    <property type="match status" value="1"/>
</dbReference>
<keyword evidence="6" id="KW-0736">Signalosome</keyword>
<reference evidence="9 10" key="1">
    <citation type="submission" date="2023-01" db="EMBL/GenBank/DDBJ databases">
        <authorList>
            <person name="Whitehead M."/>
        </authorList>
    </citation>
    <scope>NUCLEOTIDE SEQUENCE [LARGE SCALE GENOMIC DNA]</scope>
</reference>
<evidence type="ECO:0000256" key="2">
    <source>
        <dbReference type="ARBA" id="ARBA00004496"/>
    </source>
</evidence>
<dbReference type="PROSITE" id="PS50250">
    <property type="entry name" value="PCI"/>
    <property type="match status" value="1"/>
</dbReference>
<dbReference type="InterPro" id="IPR054559">
    <property type="entry name" value="PSMD12-CSN4-like_N"/>
</dbReference>
<protein>
    <recommendedName>
        <fullName evidence="4">COP9 signalosome complex subunit 4</fullName>
    </recommendedName>
</protein>
<evidence type="ECO:0000313" key="9">
    <source>
        <dbReference type="EMBL" id="CAI6372300.1"/>
    </source>
</evidence>
<comment type="similarity">
    <text evidence="3">Belongs to the CSN4 family.</text>
</comment>
<dbReference type="InterPro" id="IPR000717">
    <property type="entry name" value="PCI_dom"/>
</dbReference>
<dbReference type="EMBL" id="CARXXK010001029">
    <property type="protein sequence ID" value="CAI6372300.1"/>
    <property type="molecule type" value="Genomic_DNA"/>
</dbReference>
<feature type="domain" description="PCI" evidence="8">
    <location>
        <begin position="133"/>
        <end position="302"/>
    </location>
</feature>
<keyword evidence="7" id="KW-0539">Nucleus</keyword>
<proteinExistence type="inferred from homology"/>
<evidence type="ECO:0000256" key="1">
    <source>
        <dbReference type="ARBA" id="ARBA00004123"/>
    </source>
</evidence>